<sequence length="99" mass="11468">MITSSSSKVAVFQKKILNMKTVQAVLLLAFLIIAFSSLPESQAQYYYAAAWPYYYYPYTYGYGAYGLYGKREAGFESQEQFHPRSLGQQQPQQFHQQQQ</sequence>
<accession>A0AC34GTR4</accession>
<name>A0AC34GTR4_9BILA</name>
<dbReference type="WBParaSite" id="ES5_v2.g8150.t1">
    <property type="protein sequence ID" value="ES5_v2.g8150.t1"/>
    <property type="gene ID" value="ES5_v2.g8150"/>
</dbReference>
<organism evidence="1 2">
    <name type="scientific">Panagrolaimus sp. ES5</name>
    <dbReference type="NCBI Taxonomy" id="591445"/>
    <lineage>
        <taxon>Eukaryota</taxon>
        <taxon>Metazoa</taxon>
        <taxon>Ecdysozoa</taxon>
        <taxon>Nematoda</taxon>
        <taxon>Chromadorea</taxon>
        <taxon>Rhabditida</taxon>
        <taxon>Tylenchina</taxon>
        <taxon>Panagrolaimomorpha</taxon>
        <taxon>Panagrolaimoidea</taxon>
        <taxon>Panagrolaimidae</taxon>
        <taxon>Panagrolaimus</taxon>
    </lineage>
</organism>
<dbReference type="Proteomes" id="UP000887579">
    <property type="component" value="Unplaced"/>
</dbReference>
<evidence type="ECO:0000313" key="1">
    <source>
        <dbReference type="Proteomes" id="UP000887579"/>
    </source>
</evidence>
<evidence type="ECO:0000313" key="2">
    <source>
        <dbReference type="WBParaSite" id="ES5_v2.g8150.t1"/>
    </source>
</evidence>
<protein>
    <submittedName>
        <fullName evidence="2">Uncharacterized protein</fullName>
    </submittedName>
</protein>
<reference evidence="2" key="1">
    <citation type="submission" date="2022-11" db="UniProtKB">
        <authorList>
            <consortium name="WormBaseParasite"/>
        </authorList>
    </citation>
    <scope>IDENTIFICATION</scope>
</reference>
<proteinExistence type="predicted"/>